<keyword evidence="11" id="KW-1185">Reference proteome</keyword>
<evidence type="ECO:0000256" key="3">
    <source>
        <dbReference type="ARBA" id="ARBA00022485"/>
    </source>
</evidence>
<evidence type="ECO:0000256" key="5">
    <source>
        <dbReference type="ARBA" id="ARBA00023002"/>
    </source>
</evidence>
<dbReference type="HOGENOM" id="CLU_020364_1_0_9"/>
<dbReference type="PANTHER" id="PTHR30038:SF0">
    <property type="entry name" value="TUNGSTEN-CONTAINING ALDEHYDE FERREDOXIN OXIDOREDUCTASE"/>
    <property type="match status" value="1"/>
</dbReference>
<dbReference type="eggNOG" id="COG2414">
    <property type="taxonomic scope" value="Bacteria"/>
</dbReference>
<dbReference type="SUPFAM" id="SSF48310">
    <property type="entry name" value="Aldehyde ferredoxin oxidoreductase, C-terminal domains"/>
    <property type="match status" value="1"/>
</dbReference>
<name>K4LW47_THEPS</name>
<dbReference type="KEGG" id="tpz:Tph_c20350"/>
<keyword evidence="5 10" id="KW-0560">Oxidoreductase</keyword>
<dbReference type="InterPro" id="IPR013985">
    <property type="entry name" value="Ald_Fedxn_OxRdtase_dom3"/>
</dbReference>
<evidence type="ECO:0000256" key="8">
    <source>
        <dbReference type="ARBA" id="ARBA00049934"/>
    </source>
</evidence>
<dbReference type="Pfam" id="PF02730">
    <property type="entry name" value="AFOR_N"/>
    <property type="match status" value="1"/>
</dbReference>
<evidence type="ECO:0000256" key="6">
    <source>
        <dbReference type="ARBA" id="ARBA00023004"/>
    </source>
</evidence>
<comment type="cofactor">
    <cofactor evidence="8">
        <name>tungstopterin</name>
        <dbReference type="ChEBI" id="CHEBI:30402"/>
    </cofactor>
</comment>
<dbReference type="Proteomes" id="UP000000467">
    <property type="component" value="Chromosome"/>
</dbReference>
<dbReference type="AlphaFoldDB" id="K4LW47"/>
<evidence type="ECO:0000256" key="7">
    <source>
        <dbReference type="ARBA" id="ARBA00023014"/>
    </source>
</evidence>
<keyword evidence="4" id="KW-0479">Metal-binding</keyword>
<evidence type="ECO:0000256" key="4">
    <source>
        <dbReference type="ARBA" id="ARBA00022723"/>
    </source>
</evidence>
<dbReference type="Gene3D" id="3.60.9.10">
    <property type="entry name" value="Aldehyde ferredoxin oxidoreductase, N-terminal domain"/>
    <property type="match status" value="1"/>
</dbReference>
<dbReference type="OrthoDB" id="9763894at2"/>
<proteinExistence type="inferred from homology"/>
<dbReference type="Gene3D" id="1.10.599.10">
    <property type="entry name" value="Aldehyde Ferredoxin Oxidoreductase Protein, subunit A, domain 3"/>
    <property type="match status" value="1"/>
</dbReference>
<dbReference type="InterPro" id="IPR013984">
    <property type="entry name" value="Ald_Fedxn_OxRdtase_dom2"/>
</dbReference>
<organism evidence="10 11">
    <name type="scientific">Thermacetogenium phaeum (strain ATCC BAA-254 / DSM 26808 / PB)</name>
    <dbReference type="NCBI Taxonomy" id="1089553"/>
    <lineage>
        <taxon>Bacteria</taxon>
        <taxon>Bacillati</taxon>
        <taxon>Bacillota</taxon>
        <taxon>Clostridia</taxon>
        <taxon>Thermoanaerobacterales</taxon>
        <taxon>Thermoanaerobacteraceae</taxon>
        <taxon>Thermacetogenium</taxon>
    </lineage>
</organism>
<evidence type="ECO:0000256" key="2">
    <source>
        <dbReference type="ARBA" id="ARBA00011032"/>
    </source>
</evidence>
<reference evidence="10 11" key="1">
    <citation type="journal article" date="2012" name="BMC Genomics">
        <title>Genome-guided analysis of physiological and morphological traits of the fermentative acetate oxidizer Thermacetogenium phaeum.</title>
        <authorList>
            <person name="Oehler D."/>
            <person name="Poehlein A."/>
            <person name="Leimbach A."/>
            <person name="Muller N."/>
            <person name="Daniel R."/>
            <person name="Gottschalk G."/>
            <person name="Schink B."/>
        </authorList>
    </citation>
    <scope>NUCLEOTIDE SEQUENCE [LARGE SCALE GENOMIC DNA]</scope>
    <source>
        <strain evidence="11">ATCC BAA-254 / DSM 26808 / PB</strain>
    </source>
</reference>
<evidence type="ECO:0000313" key="11">
    <source>
        <dbReference type="Proteomes" id="UP000000467"/>
    </source>
</evidence>
<evidence type="ECO:0000313" key="10">
    <source>
        <dbReference type="EMBL" id="AFV12229.1"/>
    </source>
</evidence>
<dbReference type="Gene3D" id="1.10.569.10">
    <property type="entry name" value="Aldehyde Ferredoxin Oxidoreductase Protein, subunit A, domain 2"/>
    <property type="match status" value="1"/>
</dbReference>
<dbReference type="GO" id="GO:0051539">
    <property type="term" value="F:4 iron, 4 sulfur cluster binding"/>
    <property type="evidence" value="ECO:0007669"/>
    <property type="project" value="UniProtKB-KW"/>
</dbReference>
<dbReference type="InterPro" id="IPR036021">
    <property type="entry name" value="Tungsten_al_ferr_oxy-like_C"/>
</dbReference>
<dbReference type="GO" id="GO:0046872">
    <property type="term" value="F:metal ion binding"/>
    <property type="evidence" value="ECO:0007669"/>
    <property type="project" value="UniProtKB-KW"/>
</dbReference>
<dbReference type="SMART" id="SM00790">
    <property type="entry name" value="AFOR_N"/>
    <property type="match status" value="1"/>
</dbReference>
<feature type="domain" description="Aldehyde ferredoxin oxidoreductase N-terminal" evidence="9">
    <location>
        <begin position="5"/>
        <end position="206"/>
    </location>
</feature>
<dbReference type="GO" id="GO:0033726">
    <property type="term" value="F:aldehyde ferredoxin oxidoreductase activity"/>
    <property type="evidence" value="ECO:0007669"/>
    <property type="project" value="UniProtKB-EC"/>
</dbReference>
<evidence type="ECO:0000256" key="1">
    <source>
        <dbReference type="ARBA" id="ARBA00001966"/>
    </source>
</evidence>
<dbReference type="PANTHER" id="PTHR30038">
    <property type="entry name" value="ALDEHYDE FERREDOXIN OXIDOREDUCTASE"/>
    <property type="match status" value="1"/>
</dbReference>
<keyword evidence="6" id="KW-0408">Iron</keyword>
<accession>K4LW47</accession>
<dbReference type="InterPro" id="IPR036503">
    <property type="entry name" value="Ald_Fedxn_OxRdtase_N_sf"/>
</dbReference>
<dbReference type="EMBL" id="CP003732">
    <property type="protein sequence ID" value="AFV12229.1"/>
    <property type="molecule type" value="Genomic_DNA"/>
</dbReference>
<keyword evidence="3" id="KW-0004">4Fe-4S</keyword>
<comment type="cofactor">
    <cofactor evidence="1">
        <name>[4Fe-4S] cluster</name>
        <dbReference type="ChEBI" id="CHEBI:49883"/>
    </cofactor>
</comment>
<evidence type="ECO:0000259" key="9">
    <source>
        <dbReference type="SMART" id="SM00790"/>
    </source>
</evidence>
<dbReference type="InterPro" id="IPR051919">
    <property type="entry name" value="W-dependent_AOR"/>
</dbReference>
<protein>
    <submittedName>
        <fullName evidence="10">Tungsten-containing aldehyde ferredoxin oxidoreductase Aor</fullName>
        <ecNumber evidence="10">1.2.7.5</ecNumber>
    </submittedName>
</protein>
<dbReference type="STRING" id="1089553.Tph_c20350"/>
<gene>
    <name evidence="10" type="primary">aor5</name>
    <name evidence="10" type="ordered locus">Tph_c20350</name>
</gene>
<dbReference type="InterPro" id="IPR001203">
    <property type="entry name" value="OxRdtase_Ald_Fedxn_C"/>
</dbReference>
<keyword evidence="7" id="KW-0411">Iron-sulfur</keyword>
<dbReference type="EC" id="1.2.7.5" evidence="10"/>
<comment type="similarity">
    <text evidence="2">Belongs to the AOR/FOR family.</text>
</comment>
<dbReference type="GO" id="GO:0009055">
    <property type="term" value="F:electron transfer activity"/>
    <property type="evidence" value="ECO:0007669"/>
    <property type="project" value="InterPro"/>
</dbReference>
<sequence length="630" mass="67966">MWNNLAGELVLVDLTAQEITRKPCPEEVLRNYLGGRGLGAYLLLRHLDPAVRPLDPENILIFAGGLLGGTRMITTGRLHVGARSPLTGLIGISNGGGSFGAELRACGILALIVTGRAQCPVFINIRGDRITVEDAGSVWGLKTGEARRRIRKLAGDERAQVLLIGPAGENLSPLACIMTDVGHAAGRTGMGAVMGSKNLKAVAVKKMDSLKRDVPEAAVAAVKNYIARLKSLPCWEMWTTSGSSGWLKWTDAQGASGAKNYRQVTFEGVETACGSHYRDLVVKHHACYNCPIRCRAFVRIDRGRHEGFVGDRGEYEPLSSWGPRCGNADGLESIYLINMCDEYGLDSLGTGNVVAFAMDIYDRGILTGEDTGGLELTWGKAEAMEELIRQIAGRSTRLGDTLSQGVKRAAEIIGRGAEEYAYHVKGLSITIMDPRGFKGTGLGYAVSNRGGDFGYVYAKPEYTYTPEQALQAYGTEKAADRLAEEGKPAMVRQCMLACAVIDSLGICKIPEFGMLLDFDVKAAAAVLSAFAGGEFAPELLMKIGERIVNAERLLNFRFGATGRDDTLPKKFLVEPIAEGPCKGSVVRLEPMLKEFYALMGWQEDGSIPLSKQRELGLEELAAGPALPLLR</sequence>
<dbReference type="RefSeq" id="WP_015051104.1">
    <property type="nucleotide sequence ID" value="NC_018870.1"/>
</dbReference>
<dbReference type="SUPFAM" id="SSF56228">
    <property type="entry name" value="Aldehyde ferredoxin oxidoreductase, N-terminal domain"/>
    <property type="match status" value="1"/>
</dbReference>
<dbReference type="InterPro" id="IPR013983">
    <property type="entry name" value="Ald_Fedxn_OxRdtase_N"/>
</dbReference>
<dbReference type="Pfam" id="PF01314">
    <property type="entry name" value="AFOR_C"/>
    <property type="match status" value="1"/>
</dbReference>